<dbReference type="EMBL" id="JBIGHX010000010">
    <property type="protein sequence ID" value="MFG6464456.1"/>
    <property type="molecule type" value="Genomic_DNA"/>
</dbReference>
<dbReference type="PANTHER" id="PTHR45138">
    <property type="entry name" value="REGULATORY COMPONENTS OF SENSORY TRANSDUCTION SYSTEM"/>
    <property type="match status" value="1"/>
</dbReference>
<sequence length="329" mass="35655">MSTDSAAPSLHEDAMPRRLGSLRLRLGLGVPLLTCAIVAVFEWSLGGFVVPAEGMARTAWLVLLLSAAQLLLIEMLMLRPLRRLAAGCEAMESAPVPLTPEDATPAPGLAAELDRIGHAMRRARGSLWQQDQHARELRRELTQQRLLLEQAQLALEANQRELASLARTDALTGLANQRAFDEALRREFKRAQRQRGLLALAVLDLDEFKAFNHHHGTAVGDAALQSVAGLLNERFKRDTDVVARLGGEEFVALLPGVGMAEAQGVLEQLRDDLRALRLPQGEGHLTLSVGLAAASPAHPYLSAQALMQAADEALYIAKHAGRDRLSLAA</sequence>
<comment type="caution">
    <text evidence="5">The sequence shown here is derived from an EMBL/GenBank/DDBJ whole genome shotgun (WGS) entry which is preliminary data.</text>
</comment>
<name>A0ABW7GRM1_9BURK</name>
<evidence type="ECO:0000313" key="6">
    <source>
        <dbReference type="Proteomes" id="UP001606302"/>
    </source>
</evidence>
<dbReference type="PROSITE" id="PS50887">
    <property type="entry name" value="GGDEF"/>
    <property type="match status" value="1"/>
</dbReference>
<accession>A0ABW7GRM1</accession>
<keyword evidence="2" id="KW-0175">Coiled coil</keyword>
<evidence type="ECO:0000256" key="3">
    <source>
        <dbReference type="SAM" id="Phobius"/>
    </source>
</evidence>
<feature type="transmembrane region" description="Helical" evidence="3">
    <location>
        <begin position="26"/>
        <end position="46"/>
    </location>
</feature>
<dbReference type="NCBIfam" id="TIGR00254">
    <property type="entry name" value="GGDEF"/>
    <property type="match status" value="1"/>
</dbReference>
<dbReference type="InterPro" id="IPR043128">
    <property type="entry name" value="Rev_trsase/Diguanyl_cyclase"/>
</dbReference>
<proteinExistence type="predicted"/>
<protein>
    <recommendedName>
        <fullName evidence="1">diguanylate cyclase</fullName>
        <ecNumber evidence="1">2.7.7.65</ecNumber>
    </recommendedName>
</protein>
<evidence type="ECO:0000256" key="1">
    <source>
        <dbReference type="ARBA" id="ARBA00012528"/>
    </source>
</evidence>
<dbReference type="InterPro" id="IPR029787">
    <property type="entry name" value="Nucleotide_cyclase"/>
</dbReference>
<dbReference type="Pfam" id="PF00990">
    <property type="entry name" value="GGDEF"/>
    <property type="match status" value="1"/>
</dbReference>
<evidence type="ECO:0000259" key="4">
    <source>
        <dbReference type="PROSITE" id="PS50887"/>
    </source>
</evidence>
<keyword evidence="5" id="KW-0548">Nucleotidyltransferase</keyword>
<dbReference type="InterPro" id="IPR000160">
    <property type="entry name" value="GGDEF_dom"/>
</dbReference>
<evidence type="ECO:0000313" key="5">
    <source>
        <dbReference type="EMBL" id="MFG6464456.1"/>
    </source>
</evidence>
<keyword evidence="6" id="KW-1185">Reference proteome</keyword>
<keyword evidence="3" id="KW-0812">Transmembrane</keyword>
<reference evidence="5 6" key="1">
    <citation type="submission" date="2024-08" db="EMBL/GenBank/DDBJ databases">
        <authorList>
            <person name="Lu H."/>
        </authorList>
    </citation>
    <scope>NUCLEOTIDE SEQUENCE [LARGE SCALE GENOMIC DNA]</scope>
    <source>
        <strain evidence="5 6">DXS20W</strain>
    </source>
</reference>
<gene>
    <name evidence="5" type="ORF">ACG04Q_22995</name>
</gene>
<keyword evidence="5" id="KW-0808">Transferase</keyword>
<dbReference type="Proteomes" id="UP001606302">
    <property type="component" value="Unassembled WGS sequence"/>
</dbReference>
<dbReference type="GO" id="GO:0052621">
    <property type="term" value="F:diguanylate cyclase activity"/>
    <property type="evidence" value="ECO:0007669"/>
    <property type="project" value="UniProtKB-EC"/>
</dbReference>
<feature type="transmembrane region" description="Helical" evidence="3">
    <location>
        <begin position="58"/>
        <end position="78"/>
    </location>
</feature>
<dbReference type="InterPro" id="IPR050469">
    <property type="entry name" value="Diguanylate_Cyclase"/>
</dbReference>
<dbReference type="RefSeq" id="WP_394513866.1">
    <property type="nucleotide sequence ID" value="NZ_JBIGHX010000010.1"/>
</dbReference>
<organism evidence="5 6">
    <name type="scientific">Pelomonas lactea</name>
    <dbReference type="NCBI Taxonomy" id="3299030"/>
    <lineage>
        <taxon>Bacteria</taxon>
        <taxon>Pseudomonadati</taxon>
        <taxon>Pseudomonadota</taxon>
        <taxon>Betaproteobacteria</taxon>
        <taxon>Burkholderiales</taxon>
        <taxon>Sphaerotilaceae</taxon>
        <taxon>Roseateles</taxon>
    </lineage>
</organism>
<feature type="coiled-coil region" evidence="2">
    <location>
        <begin position="134"/>
        <end position="168"/>
    </location>
</feature>
<dbReference type="SMART" id="SM00267">
    <property type="entry name" value="GGDEF"/>
    <property type="match status" value="1"/>
</dbReference>
<keyword evidence="3" id="KW-1133">Transmembrane helix</keyword>
<dbReference type="CDD" id="cd01949">
    <property type="entry name" value="GGDEF"/>
    <property type="match status" value="1"/>
</dbReference>
<feature type="domain" description="GGDEF" evidence="4">
    <location>
        <begin position="196"/>
        <end position="329"/>
    </location>
</feature>
<dbReference type="EC" id="2.7.7.65" evidence="1"/>
<dbReference type="SUPFAM" id="SSF55073">
    <property type="entry name" value="Nucleotide cyclase"/>
    <property type="match status" value="1"/>
</dbReference>
<evidence type="ECO:0000256" key="2">
    <source>
        <dbReference type="SAM" id="Coils"/>
    </source>
</evidence>
<keyword evidence="3" id="KW-0472">Membrane</keyword>
<dbReference type="Gene3D" id="3.30.70.270">
    <property type="match status" value="1"/>
</dbReference>
<dbReference type="PANTHER" id="PTHR45138:SF24">
    <property type="entry name" value="DIGUANYLATE CYCLASE DGCC-RELATED"/>
    <property type="match status" value="1"/>
</dbReference>